<evidence type="ECO:0000313" key="3">
    <source>
        <dbReference type="Proteomes" id="UP000030742"/>
    </source>
</evidence>
<proteinExistence type="predicted"/>
<feature type="region of interest" description="Disordered" evidence="1">
    <location>
        <begin position="210"/>
        <end position="234"/>
    </location>
</feature>
<protein>
    <submittedName>
        <fullName evidence="2">Uncharacterized protein</fullName>
    </submittedName>
</protein>
<organism evidence="2 3">
    <name type="scientific">Dendroctonus ponderosae</name>
    <name type="common">Mountain pine beetle</name>
    <dbReference type="NCBI Taxonomy" id="77166"/>
    <lineage>
        <taxon>Eukaryota</taxon>
        <taxon>Metazoa</taxon>
        <taxon>Ecdysozoa</taxon>
        <taxon>Arthropoda</taxon>
        <taxon>Hexapoda</taxon>
        <taxon>Insecta</taxon>
        <taxon>Pterygota</taxon>
        <taxon>Neoptera</taxon>
        <taxon>Endopterygota</taxon>
        <taxon>Coleoptera</taxon>
        <taxon>Polyphaga</taxon>
        <taxon>Cucujiformia</taxon>
        <taxon>Curculionidae</taxon>
        <taxon>Scolytinae</taxon>
        <taxon>Dendroctonus</taxon>
    </lineage>
</organism>
<evidence type="ECO:0000256" key="1">
    <source>
        <dbReference type="SAM" id="MobiDB-lite"/>
    </source>
</evidence>
<feature type="compositionally biased region" description="Basic and acidic residues" evidence="1">
    <location>
        <begin position="214"/>
        <end position="234"/>
    </location>
</feature>
<dbReference type="AlphaFoldDB" id="U4U4K2"/>
<gene>
    <name evidence="2" type="ORF">D910_05375</name>
</gene>
<name>U4U4K2_DENPD</name>
<dbReference type="Proteomes" id="UP000030742">
    <property type="component" value="Unassembled WGS sequence"/>
</dbReference>
<sequence length="234" mass="26528">MLDSDTYHRSAPEAGRFKQIEDVIDARKELGQYNVHRHPNPLKNRCFCHPLEIHGGVSNISDKDIVVRSTESEITILRVSALSPLKLNKWDGISDMAAPGDGTHLGENPSMVNLATLVTQNIQSEGEEEYLVPLSSWDSFLKDDPAQGLKRSSESKIGEKCWLRSWKTDPTIVVRLESSGSAQNKTPVEAERRRPSWAGKFSKFWRRHWQRSSSFRDPKPPEAKPDDNQNKPQN</sequence>
<reference evidence="2 3" key="1">
    <citation type="journal article" date="2013" name="Genome Biol.">
        <title>Draft genome of the mountain pine beetle, Dendroctonus ponderosae Hopkins, a major forest pest.</title>
        <authorList>
            <person name="Keeling C.I."/>
            <person name="Yuen M.M."/>
            <person name="Liao N.Y."/>
            <person name="Docking T.R."/>
            <person name="Chan S.K."/>
            <person name="Taylor G.A."/>
            <person name="Palmquist D.L."/>
            <person name="Jackman S.D."/>
            <person name="Nguyen A."/>
            <person name="Li M."/>
            <person name="Henderson H."/>
            <person name="Janes J.K."/>
            <person name="Zhao Y."/>
            <person name="Pandoh P."/>
            <person name="Moore R."/>
            <person name="Sperling F.A."/>
            <person name="Huber D.P."/>
            <person name="Birol I."/>
            <person name="Jones S.J."/>
            <person name="Bohlmann J."/>
        </authorList>
    </citation>
    <scope>NUCLEOTIDE SEQUENCE</scope>
</reference>
<dbReference type="EMBL" id="KB632006">
    <property type="protein sequence ID" value="ERL87987.1"/>
    <property type="molecule type" value="Genomic_DNA"/>
</dbReference>
<accession>U4U4K2</accession>
<evidence type="ECO:0000313" key="2">
    <source>
        <dbReference type="EMBL" id="ERL87987.1"/>
    </source>
</evidence>